<sequence length="91" mass="10842">MFFIDFTCGGHDFVYHFVPSGEVWIDNDIMPKGQKFVLLHELHERRRMAEGWGYPKAHYESSKIEYHCRHFPSELDLHLRQEHKINGNITA</sequence>
<reference evidence="1 2" key="1">
    <citation type="submission" date="2017-09" db="EMBL/GenBank/DDBJ databases">
        <title>Depth-based differentiation of microbial function through sediment-hosted aquifers and enrichment of novel symbionts in the deep terrestrial subsurface.</title>
        <authorList>
            <person name="Probst A.J."/>
            <person name="Ladd B."/>
            <person name="Jarett J.K."/>
            <person name="Geller-Mcgrath D.E."/>
            <person name="Sieber C.M."/>
            <person name="Emerson J.B."/>
            <person name="Anantharaman K."/>
            <person name="Thomas B.C."/>
            <person name="Malmstrom R."/>
            <person name="Stieglmeier M."/>
            <person name="Klingl A."/>
            <person name="Woyke T."/>
            <person name="Ryan C.M."/>
            <person name="Banfield J.F."/>
        </authorList>
    </citation>
    <scope>NUCLEOTIDE SEQUENCE [LARGE SCALE GENOMIC DNA]</scope>
    <source>
        <strain evidence="1">CG11_big_fil_rev_8_21_14_0_20_39_34</strain>
    </source>
</reference>
<protein>
    <submittedName>
        <fullName evidence="1">Uncharacterized protein</fullName>
    </submittedName>
</protein>
<organism evidence="1 2">
    <name type="scientific">Candidatus Magasanikbacteria bacterium CG11_big_fil_rev_8_21_14_0_20_39_34</name>
    <dbReference type="NCBI Taxonomy" id="1974653"/>
    <lineage>
        <taxon>Bacteria</taxon>
        <taxon>Candidatus Magasanikiibacteriota</taxon>
    </lineage>
</organism>
<comment type="caution">
    <text evidence="1">The sequence shown here is derived from an EMBL/GenBank/DDBJ whole genome shotgun (WGS) entry which is preliminary data.</text>
</comment>
<gene>
    <name evidence="1" type="ORF">COV59_04955</name>
</gene>
<evidence type="ECO:0000313" key="2">
    <source>
        <dbReference type="Proteomes" id="UP000229600"/>
    </source>
</evidence>
<proteinExistence type="predicted"/>
<evidence type="ECO:0000313" key="1">
    <source>
        <dbReference type="EMBL" id="PIR03513.1"/>
    </source>
</evidence>
<name>A0A2H0N3N7_9BACT</name>
<dbReference type="AlphaFoldDB" id="A0A2H0N3N7"/>
<dbReference type="EMBL" id="PCWN01000011">
    <property type="protein sequence ID" value="PIR03513.1"/>
    <property type="molecule type" value="Genomic_DNA"/>
</dbReference>
<accession>A0A2H0N3N7</accession>
<dbReference type="Proteomes" id="UP000229600">
    <property type="component" value="Unassembled WGS sequence"/>
</dbReference>